<comment type="catalytic activity">
    <reaction evidence="6">
        <text>glyoxylate + L-alanine = glycine + pyruvate</text>
        <dbReference type="Rhea" id="RHEA:24248"/>
        <dbReference type="ChEBI" id="CHEBI:15361"/>
        <dbReference type="ChEBI" id="CHEBI:36655"/>
        <dbReference type="ChEBI" id="CHEBI:57305"/>
        <dbReference type="ChEBI" id="CHEBI:57972"/>
        <dbReference type="EC" id="2.6.1.44"/>
    </reaction>
</comment>
<dbReference type="InterPro" id="IPR000192">
    <property type="entry name" value="Aminotrans_V_dom"/>
</dbReference>
<dbReference type="InterPro" id="IPR015424">
    <property type="entry name" value="PyrdxlP-dep_Trfase"/>
</dbReference>
<dbReference type="InterPro" id="IPR015421">
    <property type="entry name" value="PyrdxlP-dep_Trfase_major"/>
</dbReference>
<dbReference type="GO" id="GO:0005777">
    <property type="term" value="C:peroxisome"/>
    <property type="evidence" value="ECO:0007669"/>
    <property type="project" value="TreeGrafter"/>
</dbReference>
<feature type="domain" description="Aminotransferase class V" evidence="9">
    <location>
        <begin position="50"/>
        <end position="349"/>
    </location>
</feature>
<dbReference type="GO" id="GO:0008453">
    <property type="term" value="F:alanine-glyoxylate transaminase activity"/>
    <property type="evidence" value="ECO:0007669"/>
    <property type="project" value="UniProtKB-EC"/>
</dbReference>
<evidence type="ECO:0000259" key="9">
    <source>
        <dbReference type="Pfam" id="PF00266"/>
    </source>
</evidence>
<dbReference type="EC" id="2.6.1.44" evidence="6"/>
<accession>A0A9P0B5A9</accession>
<keyword evidence="11" id="KW-1185">Reference proteome</keyword>
<evidence type="ECO:0000256" key="7">
    <source>
        <dbReference type="PIRSR" id="PIRSR000524-1"/>
    </source>
</evidence>
<evidence type="ECO:0000256" key="3">
    <source>
        <dbReference type="ARBA" id="ARBA00022576"/>
    </source>
</evidence>
<protein>
    <recommendedName>
        <fullName evidence="6">Alanine--glyoxylate aminotransferase</fullName>
        <ecNumber evidence="6">2.6.1.44</ecNumber>
    </recommendedName>
</protein>
<dbReference type="SUPFAM" id="SSF53383">
    <property type="entry name" value="PLP-dependent transferases"/>
    <property type="match status" value="1"/>
</dbReference>
<comment type="cofactor">
    <cofactor evidence="1 6 8">
        <name>pyridoxal 5'-phosphate</name>
        <dbReference type="ChEBI" id="CHEBI:597326"/>
    </cofactor>
</comment>
<evidence type="ECO:0000256" key="1">
    <source>
        <dbReference type="ARBA" id="ARBA00001933"/>
    </source>
</evidence>
<dbReference type="InterPro" id="IPR015422">
    <property type="entry name" value="PyrdxlP-dep_Trfase_small"/>
</dbReference>
<evidence type="ECO:0000313" key="11">
    <source>
        <dbReference type="Proteomes" id="UP001154078"/>
    </source>
</evidence>
<evidence type="ECO:0000313" key="10">
    <source>
        <dbReference type="EMBL" id="CAH0554525.1"/>
    </source>
</evidence>
<dbReference type="PANTHER" id="PTHR21152:SF40">
    <property type="entry name" value="ALANINE--GLYOXYLATE AMINOTRANSFERASE"/>
    <property type="match status" value="1"/>
</dbReference>
<evidence type="ECO:0000256" key="6">
    <source>
        <dbReference type="PIRNR" id="PIRNR000524"/>
    </source>
</evidence>
<feature type="modified residue" description="N6-(pyridoxal phosphate)lysine" evidence="8">
    <location>
        <position position="209"/>
    </location>
</feature>
<evidence type="ECO:0000256" key="2">
    <source>
        <dbReference type="ARBA" id="ARBA00009236"/>
    </source>
</evidence>
<dbReference type="GO" id="GO:0019265">
    <property type="term" value="P:glycine biosynthetic process, by transamination of glyoxylate"/>
    <property type="evidence" value="ECO:0007669"/>
    <property type="project" value="TreeGrafter"/>
</dbReference>
<dbReference type="PIRSF" id="PIRSF000524">
    <property type="entry name" value="SPT"/>
    <property type="match status" value="1"/>
</dbReference>
<dbReference type="EMBL" id="OV121135">
    <property type="protein sequence ID" value="CAH0554525.1"/>
    <property type="molecule type" value="Genomic_DNA"/>
</dbReference>
<evidence type="ECO:0000256" key="4">
    <source>
        <dbReference type="ARBA" id="ARBA00022679"/>
    </source>
</evidence>
<keyword evidence="3" id="KW-0032">Aminotransferase</keyword>
<organism evidence="10 11">
    <name type="scientific">Brassicogethes aeneus</name>
    <name type="common">Rape pollen beetle</name>
    <name type="synonym">Meligethes aeneus</name>
    <dbReference type="NCBI Taxonomy" id="1431903"/>
    <lineage>
        <taxon>Eukaryota</taxon>
        <taxon>Metazoa</taxon>
        <taxon>Ecdysozoa</taxon>
        <taxon>Arthropoda</taxon>
        <taxon>Hexapoda</taxon>
        <taxon>Insecta</taxon>
        <taxon>Pterygota</taxon>
        <taxon>Neoptera</taxon>
        <taxon>Endopterygota</taxon>
        <taxon>Coleoptera</taxon>
        <taxon>Polyphaga</taxon>
        <taxon>Cucujiformia</taxon>
        <taxon>Nitidulidae</taxon>
        <taxon>Meligethinae</taxon>
        <taxon>Brassicogethes</taxon>
    </lineage>
</organism>
<dbReference type="OrthoDB" id="7403325at2759"/>
<dbReference type="AlphaFoldDB" id="A0A9P0B5A9"/>
<dbReference type="Gene3D" id="3.90.1150.10">
    <property type="entry name" value="Aspartate Aminotransferase, domain 1"/>
    <property type="match status" value="1"/>
</dbReference>
<evidence type="ECO:0000256" key="5">
    <source>
        <dbReference type="ARBA" id="ARBA00022898"/>
    </source>
</evidence>
<name>A0A9P0B5A9_BRAAE</name>
<keyword evidence="5 6" id="KW-0663">Pyridoxal phosphate</keyword>
<dbReference type="Pfam" id="PF00266">
    <property type="entry name" value="Aminotran_5"/>
    <property type="match status" value="1"/>
</dbReference>
<dbReference type="Proteomes" id="UP001154078">
    <property type="component" value="Chromosome 4"/>
</dbReference>
<dbReference type="PANTHER" id="PTHR21152">
    <property type="entry name" value="AMINOTRANSFERASE CLASS V"/>
    <property type="match status" value="1"/>
</dbReference>
<gene>
    <name evidence="10" type="ORF">MELIAE_LOCUS6096</name>
</gene>
<comment type="similarity">
    <text evidence="2 6">Belongs to the class-V pyridoxal-phosphate-dependent aminotransferase family.</text>
</comment>
<proteinExistence type="inferred from homology"/>
<sequence length="403" mass="44615">MSTKLDVQNPYQKPGRLFDLPYVLQLGAGPTNCTIETLNILGSQPLTPISNKIFEIMNDIQSMLRYLYQTKNPCTLVAQTSGTGGNETMVINLTDPGETVVVACTGSWGIRVADMARRYKLNVIELVAGPGEVFSFEELEEVLIKNKPVVLFMTHGESSGGTLQPLDGLGDICHKHNCLLAVDAVVSVGVAPIFVDRWGIDAINGGSQKGLGAPPGMCLLSFSPRAYEKIVSKKHPPPQILDVQLLASVWACFNKQRGYVYTYSSNMLAAVRQALVHICEEGLQNVWKRHKESNELLVELSIKELNCTHFVKKIENRFAGVNCLVLPEDVKWRIVYQYCLEKYRAEISFGIGPTANKSIRVGLLALNATPETARYVINMLKDAFDYARNNVNAPTDIEFFDGR</sequence>
<dbReference type="FunFam" id="3.40.640.10:FF:000027">
    <property type="entry name" value="Serine--pyruvate aminotransferase, mitochondrial"/>
    <property type="match status" value="1"/>
</dbReference>
<dbReference type="InterPro" id="IPR024169">
    <property type="entry name" value="SP_NH2Trfase/AEP_transaminase"/>
</dbReference>
<dbReference type="Gene3D" id="3.40.640.10">
    <property type="entry name" value="Type I PLP-dependent aspartate aminotransferase-like (Major domain)"/>
    <property type="match status" value="1"/>
</dbReference>
<evidence type="ECO:0000256" key="8">
    <source>
        <dbReference type="PIRSR" id="PIRSR000524-50"/>
    </source>
</evidence>
<keyword evidence="4" id="KW-0808">Transferase</keyword>
<feature type="binding site" evidence="7">
    <location>
        <position position="360"/>
    </location>
    <ligand>
        <name>substrate</name>
    </ligand>
</feature>
<dbReference type="GO" id="GO:0004760">
    <property type="term" value="F:L-serine-pyruvate transaminase activity"/>
    <property type="evidence" value="ECO:0007669"/>
    <property type="project" value="TreeGrafter"/>
</dbReference>
<reference evidence="10" key="1">
    <citation type="submission" date="2021-12" db="EMBL/GenBank/DDBJ databases">
        <authorList>
            <person name="King R."/>
        </authorList>
    </citation>
    <scope>NUCLEOTIDE SEQUENCE</scope>
</reference>